<dbReference type="PROSITE" id="PS50104">
    <property type="entry name" value="TIR"/>
    <property type="match status" value="1"/>
</dbReference>
<dbReference type="InterPro" id="IPR000157">
    <property type="entry name" value="TIR_dom"/>
</dbReference>
<evidence type="ECO:0000313" key="3">
    <source>
        <dbReference type="Proteomes" id="UP001017257"/>
    </source>
</evidence>
<reference evidence="2" key="1">
    <citation type="submission" date="2022-08" db="EMBL/GenBank/DDBJ databases">
        <title>Microvirga terrae sp. nov., isolated from soil.</title>
        <authorList>
            <person name="Kim K.H."/>
            <person name="Seo Y.L."/>
            <person name="Kim J.M."/>
            <person name="Lee J.K."/>
            <person name="Han D.M."/>
            <person name="Jeon C.O."/>
        </authorList>
    </citation>
    <scope>NUCLEOTIDE SEQUENCE</scope>
    <source>
        <strain evidence="2">R24</strain>
        <plasmid evidence="2">pR24_2</plasmid>
    </source>
</reference>
<dbReference type="Proteomes" id="UP001017257">
    <property type="component" value="Plasmid pR24_2"/>
</dbReference>
<dbReference type="InterPro" id="IPR035897">
    <property type="entry name" value="Toll_tir_struct_dom_sf"/>
</dbReference>
<dbReference type="SMART" id="SM00255">
    <property type="entry name" value="TIR"/>
    <property type="match status" value="1"/>
</dbReference>
<evidence type="ECO:0000259" key="1">
    <source>
        <dbReference type="PROSITE" id="PS50104"/>
    </source>
</evidence>
<organism evidence="2 3">
    <name type="scientific">Microvirga terrae</name>
    <dbReference type="NCBI Taxonomy" id="2740529"/>
    <lineage>
        <taxon>Bacteria</taxon>
        <taxon>Pseudomonadati</taxon>
        <taxon>Pseudomonadota</taxon>
        <taxon>Alphaproteobacteria</taxon>
        <taxon>Hyphomicrobiales</taxon>
        <taxon>Methylobacteriaceae</taxon>
        <taxon>Microvirga</taxon>
    </lineage>
</organism>
<keyword evidence="2" id="KW-0614">Plasmid</keyword>
<dbReference type="Gene3D" id="3.40.50.10140">
    <property type="entry name" value="Toll/interleukin-1 receptor homology (TIR) domain"/>
    <property type="match status" value="1"/>
</dbReference>
<evidence type="ECO:0000313" key="2">
    <source>
        <dbReference type="EMBL" id="UVF22786.1"/>
    </source>
</evidence>
<gene>
    <name evidence="2" type="ORF">HPT29_027600</name>
</gene>
<protein>
    <submittedName>
        <fullName evidence="2">Toll/interleukin-1 receptor domain-containing protein</fullName>
    </submittedName>
</protein>
<keyword evidence="3" id="KW-1185">Reference proteome</keyword>
<feature type="domain" description="TIR" evidence="1">
    <location>
        <begin position="1"/>
        <end position="143"/>
    </location>
</feature>
<dbReference type="Pfam" id="PF13676">
    <property type="entry name" value="TIR_2"/>
    <property type="match status" value="1"/>
</dbReference>
<dbReference type="RefSeq" id="WP_173949791.1">
    <property type="nucleotide sequence ID" value="NZ_CP102847.1"/>
</dbReference>
<accession>A0ABY5RZW1</accession>
<dbReference type="SUPFAM" id="SSF52200">
    <property type="entry name" value="Toll/Interleukin receptor TIR domain"/>
    <property type="match status" value="1"/>
</dbReference>
<name>A0ABY5RZW1_9HYPH</name>
<geneLocation type="plasmid" evidence="2 3">
    <name>pR24_2</name>
</geneLocation>
<proteinExistence type="predicted"/>
<keyword evidence="2" id="KW-0675">Receptor</keyword>
<dbReference type="EMBL" id="CP102847">
    <property type="protein sequence ID" value="UVF22786.1"/>
    <property type="molecule type" value="Genomic_DNA"/>
</dbReference>
<sequence>MPANAFISYSHADEKYLERLHKHLSVLRREGDLQDWSDHKILAGSKLGDTISANLNESTLFIALLSPDYLASTYCYEKEFEQARKMHEQGRIRIVPIILEPCDWLASPFSEFMALPKDGLPISEWTNPNNAFLNIVTGLRRIIEGMEADSSGRLTPVVNVSPTTGRRPRVKQDFDSIQKAEFADGAFATIRHYFERSCAELHDLEGQIRAKFEPMSPTAFTCTVVNRGKRSGGEAHITVHNSKGRRHGMGDISYVYERHAGTNTANGWISVEADDYNLYLEHHGGFHSFGGRDDAKLTPEQVAETLWNDFVRQAGIEYE</sequence>